<dbReference type="Proteomes" id="UP000030671">
    <property type="component" value="Unassembled WGS sequence"/>
</dbReference>
<dbReference type="HOGENOM" id="CLU_1669591_0_0_1"/>
<dbReference type="AlphaFoldDB" id="W4KKT2"/>
<dbReference type="EMBL" id="KI925455">
    <property type="protein sequence ID" value="ETW86294.1"/>
    <property type="molecule type" value="Genomic_DNA"/>
</dbReference>
<accession>W4KKT2</accession>
<evidence type="ECO:0000256" key="1">
    <source>
        <dbReference type="SAM" id="MobiDB-lite"/>
    </source>
</evidence>
<reference evidence="2 3" key="1">
    <citation type="journal article" date="2012" name="New Phytol.">
        <title>Insight into trade-off between wood decay and parasitism from the genome of a fungal forest pathogen.</title>
        <authorList>
            <person name="Olson A."/>
            <person name="Aerts A."/>
            <person name="Asiegbu F."/>
            <person name="Belbahri L."/>
            <person name="Bouzid O."/>
            <person name="Broberg A."/>
            <person name="Canback B."/>
            <person name="Coutinho P.M."/>
            <person name="Cullen D."/>
            <person name="Dalman K."/>
            <person name="Deflorio G."/>
            <person name="van Diepen L.T."/>
            <person name="Dunand C."/>
            <person name="Duplessis S."/>
            <person name="Durling M."/>
            <person name="Gonthier P."/>
            <person name="Grimwood J."/>
            <person name="Fossdal C.G."/>
            <person name="Hansson D."/>
            <person name="Henrissat B."/>
            <person name="Hietala A."/>
            <person name="Himmelstrand K."/>
            <person name="Hoffmeister D."/>
            <person name="Hogberg N."/>
            <person name="James T.Y."/>
            <person name="Karlsson M."/>
            <person name="Kohler A."/>
            <person name="Kues U."/>
            <person name="Lee Y.H."/>
            <person name="Lin Y.C."/>
            <person name="Lind M."/>
            <person name="Lindquist E."/>
            <person name="Lombard V."/>
            <person name="Lucas S."/>
            <person name="Lunden K."/>
            <person name="Morin E."/>
            <person name="Murat C."/>
            <person name="Park J."/>
            <person name="Raffaello T."/>
            <person name="Rouze P."/>
            <person name="Salamov A."/>
            <person name="Schmutz J."/>
            <person name="Solheim H."/>
            <person name="Stahlberg J."/>
            <person name="Velez H."/>
            <person name="de Vries R.P."/>
            <person name="Wiebenga A."/>
            <person name="Woodward S."/>
            <person name="Yakovlev I."/>
            <person name="Garbelotto M."/>
            <person name="Martin F."/>
            <person name="Grigoriev I.V."/>
            <person name="Stenlid J."/>
        </authorList>
    </citation>
    <scope>NUCLEOTIDE SEQUENCE [LARGE SCALE GENOMIC DNA]</scope>
    <source>
        <strain evidence="2 3">TC 32-1</strain>
    </source>
</reference>
<sequence>MSDDSFGPSRSSARVGLFGVTLRPTRRLPTSPSPSLVTCTRPTRPLRAHAPLFVLLLLSSYLRNPSSHPAAPPDRPGDLPSLAVTPVTSSYPQPLLPAFKRFPAGTAPTLPAAASVVLRASTIHRSQLPPQSPSMPFRCIPSRSAIWSEPCRHSTFAP</sequence>
<evidence type="ECO:0000313" key="2">
    <source>
        <dbReference type="EMBL" id="ETW86294.1"/>
    </source>
</evidence>
<name>W4KKT2_HETIT</name>
<gene>
    <name evidence="2" type="ORF">HETIRDRAFT_100203</name>
</gene>
<dbReference type="GeneID" id="20665670"/>
<organism evidence="2 3">
    <name type="scientific">Heterobasidion irregulare (strain TC 32-1)</name>
    <dbReference type="NCBI Taxonomy" id="747525"/>
    <lineage>
        <taxon>Eukaryota</taxon>
        <taxon>Fungi</taxon>
        <taxon>Dikarya</taxon>
        <taxon>Basidiomycota</taxon>
        <taxon>Agaricomycotina</taxon>
        <taxon>Agaricomycetes</taxon>
        <taxon>Russulales</taxon>
        <taxon>Bondarzewiaceae</taxon>
        <taxon>Heterobasidion</taxon>
        <taxon>Heterobasidion annosum species complex</taxon>
    </lineage>
</organism>
<proteinExistence type="predicted"/>
<evidence type="ECO:0000313" key="3">
    <source>
        <dbReference type="Proteomes" id="UP000030671"/>
    </source>
</evidence>
<dbReference type="KEGG" id="hir:HETIRDRAFT_100203"/>
<protein>
    <submittedName>
        <fullName evidence="2">Uncharacterized protein</fullName>
    </submittedName>
</protein>
<keyword evidence="3" id="KW-1185">Reference proteome</keyword>
<dbReference type="InParanoid" id="W4KKT2"/>
<dbReference type="RefSeq" id="XP_009543049.1">
    <property type="nucleotide sequence ID" value="XM_009544754.1"/>
</dbReference>
<feature type="region of interest" description="Disordered" evidence="1">
    <location>
        <begin position="65"/>
        <end position="86"/>
    </location>
</feature>